<evidence type="ECO:0000256" key="1">
    <source>
        <dbReference type="SAM" id="Phobius"/>
    </source>
</evidence>
<dbReference type="STRING" id="1586267.GCA_001418685_00177"/>
<proteinExistence type="predicted"/>
<dbReference type="EMBL" id="FCOR01000001">
    <property type="protein sequence ID" value="CVK15362.1"/>
    <property type="molecule type" value="Genomic_DNA"/>
</dbReference>
<dbReference type="Pfam" id="PF05751">
    <property type="entry name" value="FixH"/>
    <property type="match status" value="1"/>
</dbReference>
<keyword evidence="1" id="KW-1133">Transmembrane helix</keyword>
<feature type="transmembrane region" description="Helical" evidence="1">
    <location>
        <begin position="6"/>
        <end position="29"/>
    </location>
</feature>
<dbReference type="Proteomes" id="UP000182761">
    <property type="component" value="Unassembled WGS sequence"/>
</dbReference>
<evidence type="ECO:0000313" key="3">
    <source>
        <dbReference type="Proteomes" id="UP000182761"/>
    </source>
</evidence>
<protein>
    <submittedName>
        <fullName evidence="2">FixH protein</fullName>
    </submittedName>
</protein>
<accession>A0A0X3ALW6</accession>
<dbReference type="OrthoDB" id="1493774at2"/>
<name>A0A0X3ALW6_9FLAO</name>
<dbReference type="PROSITE" id="PS51257">
    <property type="entry name" value="PROKAR_LIPOPROTEIN"/>
    <property type="match status" value="1"/>
</dbReference>
<keyword evidence="1" id="KW-0812">Transmembrane</keyword>
<sequence length="153" mass="17860">MKFKFTWGHGVILALSCFIIFICTLIFTIEFSKNTFDLVTDNYYEEEINYQKEIDATHNAALLKEKPKIEIISESGIKIIFPKEFNYTNTTGKFKLFRANSQALDINKNELDLSPSNTLLIPSKVLVNGNYTLKLYWKKDKINYQMEIPITWN</sequence>
<dbReference type="AlphaFoldDB" id="A0A0X3ALW6"/>
<dbReference type="RefSeq" id="WP_055424589.1">
    <property type="nucleotide sequence ID" value="NZ_FCOR01000001.1"/>
</dbReference>
<keyword evidence="1" id="KW-0472">Membrane</keyword>
<reference evidence="2 3" key="1">
    <citation type="submission" date="2016-01" db="EMBL/GenBank/DDBJ databases">
        <authorList>
            <person name="McClelland M."/>
            <person name="Jain A."/>
            <person name="Saraogi P."/>
            <person name="Mendelson R."/>
            <person name="Westerman R."/>
            <person name="SanMiguel P."/>
            <person name="Csonka L."/>
        </authorList>
    </citation>
    <scope>NUCLEOTIDE SEQUENCE [LARGE SCALE GENOMIC DNA]</scope>
    <source>
        <strain evidence="2 3">R-53146</strain>
    </source>
</reference>
<keyword evidence="3" id="KW-1185">Reference proteome</keyword>
<evidence type="ECO:0000313" key="2">
    <source>
        <dbReference type="EMBL" id="CVK15362.1"/>
    </source>
</evidence>
<organism evidence="2 3">
    <name type="scientific">Apibacter mensalis</name>
    <dbReference type="NCBI Taxonomy" id="1586267"/>
    <lineage>
        <taxon>Bacteria</taxon>
        <taxon>Pseudomonadati</taxon>
        <taxon>Bacteroidota</taxon>
        <taxon>Flavobacteriia</taxon>
        <taxon>Flavobacteriales</taxon>
        <taxon>Weeksellaceae</taxon>
        <taxon>Apibacter</taxon>
    </lineage>
</organism>
<gene>
    <name evidence="2" type="ORF">Ga0061079_101176</name>
</gene>
<dbReference type="InterPro" id="IPR008620">
    <property type="entry name" value="FixH"/>
</dbReference>